<sequence length="632" mass="65706">MRADHRHPLARLVVLLAALLCCVGSGLSTAPAAVAADAPKYHLDYGPKDGKVCPPDFSDACGVDKQGNYCDYYAINDDVLCRPPEVGEFPGTLGECEDPDGSASAECSDKEVRAAEKKKLEKWRKRAVEAVQRGDLSREAYDKYNAFLTKCVVDDKGMFSDCQTLAVNKYGDLDAGLTKWVGRKISELARDALEEAAQYIGNAVVWLLRQFADLFTKTSVINLDATGISEPLGIATALSAVLAVFLLLLQFGKVAVSHQGGPAATALSGLAKWAVISSAYWTVTTTALQLSDSLSNWIIKYSFDGGSKGTPSDAMKAQFGKMFSGLIFGGGGASTAGGALITGDGVAASAVGVVIVIGIVCILAIGALWIEMILRQAGIMILVSTMPIVLVGQMSDATKDWWPKARDALLALILMKPMITFCFAIGFFAIEQGQGVQNMIVGLVIFLMACFCWPAIAKFMTFSSVGAGAAMAGGLISSLGNSATAMNGPGTVGGAAYTRALEQDNAQTMTSTMRQSSTTSTPATGTTGATSGKPKGFGGRLAARVRGPLGLGLQVMAAGGGRPLGLGLQVMAAGKDVLDSGMTNTAAHAGLSGPAQASPHTVIPPRRAPAKTPPPPVERDVPRDAAPTPKEG</sequence>
<feature type="transmembrane region" description="Helical" evidence="2">
    <location>
        <begin position="377"/>
        <end position="396"/>
    </location>
</feature>
<organism evidence="4 5">
    <name type="scientific">Streptomyces tricolor</name>
    <dbReference type="NCBI Taxonomy" id="68277"/>
    <lineage>
        <taxon>Bacteria</taxon>
        <taxon>Bacillati</taxon>
        <taxon>Actinomycetota</taxon>
        <taxon>Actinomycetes</taxon>
        <taxon>Kitasatosporales</taxon>
        <taxon>Streptomycetaceae</taxon>
        <taxon>Streptomyces</taxon>
        <taxon>Streptomyces violaceoruber group</taxon>
    </lineage>
</organism>
<evidence type="ECO:0000256" key="3">
    <source>
        <dbReference type="SAM" id="SignalP"/>
    </source>
</evidence>
<feature type="signal peptide" evidence="3">
    <location>
        <begin position="1"/>
        <end position="32"/>
    </location>
</feature>
<keyword evidence="2" id="KW-0472">Membrane</keyword>
<name>A0ABS9JKB1_9ACTN</name>
<feature type="compositionally biased region" description="Low complexity" evidence="1">
    <location>
        <begin position="507"/>
        <end position="534"/>
    </location>
</feature>
<comment type="caution">
    <text evidence="4">The sequence shown here is derived from an EMBL/GenBank/DDBJ whole genome shotgun (WGS) entry which is preliminary data.</text>
</comment>
<evidence type="ECO:0000256" key="1">
    <source>
        <dbReference type="SAM" id="MobiDB-lite"/>
    </source>
</evidence>
<feature type="transmembrane region" description="Helical" evidence="2">
    <location>
        <begin position="232"/>
        <end position="249"/>
    </location>
</feature>
<feature type="transmembrane region" description="Helical" evidence="2">
    <location>
        <begin position="347"/>
        <end position="370"/>
    </location>
</feature>
<feature type="transmembrane region" description="Helical" evidence="2">
    <location>
        <begin position="408"/>
        <end position="429"/>
    </location>
</feature>
<evidence type="ECO:0000313" key="5">
    <source>
        <dbReference type="Proteomes" id="UP001299012"/>
    </source>
</evidence>
<keyword evidence="5" id="KW-1185">Reference proteome</keyword>
<feature type="region of interest" description="Disordered" evidence="1">
    <location>
        <begin position="507"/>
        <end position="539"/>
    </location>
</feature>
<dbReference type="Proteomes" id="UP001299012">
    <property type="component" value="Unassembled WGS sequence"/>
</dbReference>
<evidence type="ECO:0008006" key="6">
    <source>
        <dbReference type="Google" id="ProtNLM"/>
    </source>
</evidence>
<keyword evidence="2" id="KW-0812">Transmembrane</keyword>
<proteinExistence type="predicted"/>
<dbReference type="EMBL" id="JAKKZF010000093">
    <property type="protein sequence ID" value="MCG0066006.1"/>
    <property type="molecule type" value="Genomic_DNA"/>
</dbReference>
<protein>
    <recommendedName>
        <fullName evidence="6">Type IV secretion system protein</fullName>
    </recommendedName>
</protein>
<feature type="transmembrane region" description="Helical" evidence="2">
    <location>
        <begin position="322"/>
        <end position="341"/>
    </location>
</feature>
<dbReference type="RefSeq" id="WP_086697511.1">
    <property type="nucleotide sequence ID" value="NZ_JAKKZF010000093.1"/>
</dbReference>
<keyword evidence="2" id="KW-1133">Transmembrane helix</keyword>
<accession>A0ABS9JKB1</accession>
<evidence type="ECO:0000313" key="4">
    <source>
        <dbReference type="EMBL" id="MCG0066006.1"/>
    </source>
</evidence>
<feature type="transmembrane region" description="Helical" evidence="2">
    <location>
        <begin position="436"/>
        <end position="456"/>
    </location>
</feature>
<reference evidence="4 5" key="1">
    <citation type="submission" date="2022-01" db="EMBL/GenBank/DDBJ databases">
        <title>Draft Genome Sequences of Seven Type Strains of the Genus Streptomyces.</title>
        <authorList>
            <person name="Aziz S."/>
            <person name="Coretto E."/>
            <person name="Chronakova A."/>
            <person name="Sproer C."/>
            <person name="Huber K."/>
            <person name="Nouioui I."/>
            <person name="Gross H."/>
        </authorList>
    </citation>
    <scope>NUCLEOTIDE SEQUENCE [LARGE SCALE GENOMIC DNA]</scope>
    <source>
        <strain evidence="4 5">DSM 41685</strain>
    </source>
</reference>
<gene>
    <name evidence="4" type="ORF">L0F81_22360</name>
</gene>
<keyword evidence="3" id="KW-0732">Signal</keyword>
<feature type="region of interest" description="Disordered" evidence="1">
    <location>
        <begin position="584"/>
        <end position="632"/>
    </location>
</feature>
<evidence type="ECO:0000256" key="2">
    <source>
        <dbReference type="SAM" id="Phobius"/>
    </source>
</evidence>
<feature type="chain" id="PRO_5045915608" description="Type IV secretion system protein" evidence="3">
    <location>
        <begin position="33"/>
        <end position="632"/>
    </location>
</feature>